<evidence type="ECO:0000313" key="5">
    <source>
        <dbReference type="Proteomes" id="UP000315540"/>
    </source>
</evidence>
<dbReference type="InterPro" id="IPR011250">
    <property type="entry name" value="OMP/PagP_B-barrel"/>
</dbReference>
<evidence type="ECO:0000259" key="3">
    <source>
        <dbReference type="Pfam" id="PF13505"/>
    </source>
</evidence>
<evidence type="ECO:0000313" key="4">
    <source>
        <dbReference type="EMBL" id="TPN88982.1"/>
    </source>
</evidence>
<dbReference type="OrthoDB" id="945117at2"/>
<feature type="chain" id="PRO_5021235385" evidence="2">
    <location>
        <begin position="20"/>
        <end position="199"/>
    </location>
</feature>
<dbReference type="InterPro" id="IPR027385">
    <property type="entry name" value="Beta-barrel_OMP"/>
</dbReference>
<accession>A0A504JJL5</accession>
<feature type="domain" description="Outer membrane protein beta-barrel" evidence="3">
    <location>
        <begin position="8"/>
        <end position="199"/>
    </location>
</feature>
<protein>
    <submittedName>
        <fullName evidence="4">Porin family protein</fullName>
    </submittedName>
</protein>
<dbReference type="AlphaFoldDB" id="A0A504JJL5"/>
<keyword evidence="1 2" id="KW-0732">Signal</keyword>
<evidence type="ECO:0000256" key="2">
    <source>
        <dbReference type="SAM" id="SignalP"/>
    </source>
</evidence>
<proteinExistence type="predicted"/>
<reference evidence="4 5" key="1">
    <citation type="submission" date="2019-06" db="EMBL/GenBank/DDBJ databases">
        <authorList>
            <person name="Meng X."/>
        </authorList>
    </citation>
    <scope>NUCLEOTIDE SEQUENCE [LARGE SCALE GENOMIC DNA]</scope>
    <source>
        <strain evidence="4 5">M625</strain>
    </source>
</reference>
<dbReference type="SUPFAM" id="SSF56925">
    <property type="entry name" value="OMPA-like"/>
    <property type="match status" value="1"/>
</dbReference>
<feature type="signal peptide" evidence="2">
    <location>
        <begin position="1"/>
        <end position="19"/>
    </location>
</feature>
<comment type="caution">
    <text evidence="4">The sequence shown here is derived from an EMBL/GenBank/DDBJ whole genome shotgun (WGS) entry which is preliminary data.</text>
</comment>
<dbReference type="RefSeq" id="WP_140589090.1">
    <property type="nucleotide sequence ID" value="NZ_VFWZ01000001.1"/>
</dbReference>
<name>A0A504JJL5_9FLAO</name>
<dbReference type="EMBL" id="VFWZ01000001">
    <property type="protein sequence ID" value="TPN88982.1"/>
    <property type="molecule type" value="Genomic_DNA"/>
</dbReference>
<gene>
    <name evidence="4" type="ORF">FHK87_01820</name>
</gene>
<dbReference type="Pfam" id="PF13505">
    <property type="entry name" value="OMP_b-brl"/>
    <property type="match status" value="1"/>
</dbReference>
<dbReference type="Proteomes" id="UP000315540">
    <property type="component" value="Unassembled WGS sequence"/>
</dbReference>
<dbReference type="Gene3D" id="2.40.160.20">
    <property type="match status" value="1"/>
</dbReference>
<keyword evidence="5" id="KW-1185">Reference proteome</keyword>
<evidence type="ECO:0000256" key="1">
    <source>
        <dbReference type="ARBA" id="ARBA00022729"/>
    </source>
</evidence>
<organism evidence="4 5">
    <name type="scientific">Aquimarina algicola</name>
    <dbReference type="NCBI Taxonomy" id="2589995"/>
    <lineage>
        <taxon>Bacteria</taxon>
        <taxon>Pseudomonadati</taxon>
        <taxon>Bacteroidota</taxon>
        <taxon>Flavobacteriia</taxon>
        <taxon>Flavobacteriales</taxon>
        <taxon>Flavobacteriaceae</taxon>
        <taxon>Aquimarina</taxon>
    </lineage>
</organism>
<sequence>MKKLILSAIAVFAFTFAQAQEESGTPGFAKGDLFISGAIGINSEETGDFKTSSFTIAPRAGYFLTENIAAGLRLGYTARNVEQGNADFDVNTFQIGAFGRYYATPTNRFSLFGELGFGYFSTDDENFNGSGQDVTVDGFDIGVRPGISYFFSNNFAVEALIGALSYRTSEPDINGAESTDTFDFSLDLENINLGLIYKF</sequence>